<evidence type="ECO:0000256" key="4">
    <source>
        <dbReference type="ARBA" id="ARBA00023136"/>
    </source>
</evidence>
<dbReference type="EMBL" id="CP083680">
    <property type="protein sequence ID" value="UYU67358.1"/>
    <property type="molecule type" value="Genomic_DNA"/>
</dbReference>
<sequence>MKEAIVHTTTGGFAAIATAFVIESLQNMIPWLIVSCAVILCDLAFGVRKSMLMGEKVRFSRAIRATMGKMVTYFAFVCMVCMITVASHSEYPIDVYSCLLVCFIEGCSIVGNILKPKGININVIGALGVFGKKVFKVDKEDVKEIIEKEK</sequence>
<evidence type="ECO:0000256" key="2">
    <source>
        <dbReference type="ARBA" id="ARBA00022692"/>
    </source>
</evidence>
<comment type="subcellular location">
    <subcellularLocation>
        <location evidence="1">Membrane</location>
        <topology evidence="1">Multi-pass membrane protein</topology>
    </subcellularLocation>
</comment>
<feature type="transmembrane region" description="Helical" evidence="5">
    <location>
        <begin position="29"/>
        <end position="47"/>
    </location>
</feature>
<dbReference type="Proteomes" id="UP001156218">
    <property type="component" value="Chromosome"/>
</dbReference>
<gene>
    <name evidence="6" type="ORF">KQP68_03490</name>
</gene>
<proteinExistence type="predicted"/>
<evidence type="ECO:0000256" key="3">
    <source>
        <dbReference type="ARBA" id="ARBA00022989"/>
    </source>
</evidence>
<accession>A0ABD7U7A5</accession>
<evidence type="ECO:0000313" key="6">
    <source>
        <dbReference type="EMBL" id="UYU67358.1"/>
    </source>
</evidence>
<dbReference type="InterPro" id="IPR006480">
    <property type="entry name" value="Phage_holin_4_1"/>
</dbReference>
<dbReference type="AlphaFoldDB" id="A0ABD7U7A5"/>
<dbReference type="Pfam" id="PF05105">
    <property type="entry name" value="Phage_holin_4_1"/>
    <property type="match status" value="1"/>
</dbReference>
<evidence type="ECO:0000256" key="5">
    <source>
        <dbReference type="SAM" id="Phobius"/>
    </source>
</evidence>
<keyword evidence="2 5" id="KW-0812">Transmembrane</keyword>
<dbReference type="RefSeq" id="WP_264382978.1">
    <property type="nucleotide sequence ID" value="NZ_CP083680.1"/>
</dbReference>
<protein>
    <submittedName>
        <fullName evidence="6">Phage holin family protein</fullName>
    </submittedName>
</protein>
<keyword evidence="3 5" id="KW-1133">Transmembrane helix</keyword>
<reference evidence="6 7" key="1">
    <citation type="submission" date="2021-06" db="EMBL/GenBank/DDBJ databases">
        <title>Interrogation of the integrated mobile genetic elements in gut-associated Bacteroides with a consensus prediction approach.</title>
        <authorList>
            <person name="Campbell D.E."/>
            <person name="Leigh J.R."/>
            <person name="Kim T."/>
            <person name="England W."/>
            <person name="Whitaker R.J."/>
            <person name="Degnan P.H."/>
        </authorList>
    </citation>
    <scope>NUCLEOTIDE SEQUENCE [LARGE SCALE GENOMIC DNA]</scope>
    <source>
        <strain evidence="6 7">WAL8669</strain>
    </source>
</reference>
<organism evidence="6 7">
    <name type="scientific">Bacteroides thetaiotaomicron</name>
    <dbReference type="NCBI Taxonomy" id="818"/>
    <lineage>
        <taxon>Bacteria</taxon>
        <taxon>Pseudomonadati</taxon>
        <taxon>Bacteroidota</taxon>
        <taxon>Bacteroidia</taxon>
        <taxon>Bacteroidales</taxon>
        <taxon>Bacteroidaceae</taxon>
        <taxon>Bacteroides</taxon>
    </lineage>
</organism>
<evidence type="ECO:0000256" key="1">
    <source>
        <dbReference type="ARBA" id="ARBA00004141"/>
    </source>
</evidence>
<feature type="transmembrane region" description="Helical" evidence="5">
    <location>
        <begin position="68"/>
        <end position="87"/>
    </location>
</feature>
<evidence type="ECO:0000313" key="7">
    <source>
        <dbReference type="Proteomes" id="UP001156218"/>
    </source>
</evidence>
<name>A0ABD7U7A5_BACT4</name>
<feature type="transmembrane region" description="Helical" evidence="5">
    <location>
        <begin position="93"/>
        <end position="114"/>
    </location>
</feature>
<keyword evidence="4 5" id="KW-0472">Membrane</keyword>